<dbReference type="RefSeq" id="WP_048703583.1">
    <property type="nucleotide sequence ID" value="NZ_CP012034.1"/>
</dbReference>
<dbReference type="OrthoDB" id="3035462at2"/>
<reference evidence="2" key="1">
    <citation type="submission" date="2015-07" db="EMBL/GenBank/DDBJ databases">
        <title>Lactobacillus ginsenosidimutans/EMML 3141/ whole genome sequencing.</title>
        <authorList>
            <person name="Kim M.K."/>
            <person name="Im W.-T."/>
            <person name="Srinivasan S."/>
            <person name="Lee J.-J."/>
        </authorList>
    </citation>
    <scope>NUCLEOTIDE SEQUENCE [LARGE SCALE GENOMIC DNA]</scope>
    <source>
        <strain evidence="2">EMML 3041</strain>
    </source>
</reference>
<dbReference type="EMBL" id="CP012034">
    <property type="protein sequence ID" value="AKP66792.1"/>
    <property type="molecule type" value="Genomic_DNA"/>
</dbReference>
<organism evidence="1 2">
    <name type="scientific">Companilactobacillus ginsenosidimutans</name>
    <dbReference type="NCBI Taxonomy" id="1007676"/>
    <lineage>
        <taxon>Bacteria</taxon>
        <taxon>Bacillati</taxon>
        <taxon>Bacillota</taxon>
        <taxon>Bacilli</taxon>
        <taxon>Lactobacillales</taxon>
        <taxon>Lactobacillaceae</taxon>
        <taxon>Companilactobacillus</taxon>
    </lineage>
</organism>
<proteinExistence type="predicted"/>
<dbReference type="AlphaFoldDB" id="A0A0H4QFQ5"/>
<dbReference type="KEGG" id="lgn:ABM34_03885"/>
<sequence length="104" mass="12051">MGFKKNSISLDRKLSLICNNASKLSDSTEITFDDLFPENFMKIHTSLDNVEEFLAPLNITTSEEFDQIPTEVLNKRVQESTNFDNWQDMRHSAWSDFLGERLGF</sequence>
<evidence type="ECO:0000313" key="2">
    <source>
        <dbReference type="Proteomes" id="UP000036106"/>
    </source>
</evidence>
<accession>A0A0H4QFQ5</accession>
<evidence type="ECO:0000313" key="1">
    <source>
        <dbReference type="EMBL" id="AKP66792.1"/>
    </source>
</evidence>
<dbReference type="PATRIC" id="fig|1007676.4.peg.800"/>
<gene>
    <name evidence="1" type="ORF">ABM34_03885</name>
</gene>
<name>A0A0H4QFQ5_9LACO</name>
<keyword evidence="2" id="KW-1185">Reference proteome</keyword>
<dbReference type="Proteomes" id="UP000036106">
    <property type="component" value="Chromosome"/>
</dbReference>
<protein>
    <submittedName>
        <fullName evidence="1">Uncharacterized protein</fullName>
    </submittedName>
</protein>